<name>A0A3A6U4L4_9GAMM</name>
<dbReference type="Gene3D" id="3.40.50.720">
    <property type="entry name" value="NAD(P)-binding Rossmann-like Domain"/>
    <property type="match status" value="1"/>
</dbReference>
<dbReference type="EMBL" id="QYYH01000008">
    <property type="protein sequence ID" value="RJY19108.1"/>
    <property type="molecule type" value="Genomic_DNA"/>
</dbReference>
<dbReference type="GO" id="GO:0019354">
    <property type="term" value="P:siroheme biosynthetic process"/>
    <property type="evidence" value="ECO:0007669"/>
    <property type="project" value="UniProtKB-UniPathway"/>
</dbReference>
<keyword evidence="3" id="KW-0560">Oxidoreductase</keyword>
<dbReference type="NCBIfam" id="TIGR01470">
    <property type="entry name" value="cysG_Nterm"/>
    <property type="match status" value="1"/>
</dbReference>
<evidence type="ECO:0000256" key="3">
    <source>
        <dbReference type="ARBA" id="ARBA00023002"/>
    </source>
</evidence>
<dbReference type="InterPro" id="IPR006367">
    <property type="entry name" value="Sirohaem_synthase_N"/>
</dbReference>
<evidence type="ECO:0000256" key="4">
    <source>
        <dbReference type="ARBA" id="ARBA00023027"/>
    </source>
</evidence>
<accession>A0A3A6U4L4</accession>
<dbReference type="InterPro" id="IPR028161">
    <property type="entry name" value="Met8-like"/>
</dbReference>
<dbReference type="RefSeq" id="WP_121852054.1">
    <property type="nucleotide sequence ID" value="NZ_CP037952.1"/>
</dbReference>
<dbReference type="GO" id="GO:0004325">
    <property type="term" value="F:ferrochelatase activity"/>
    <property type="evidence" value="ECO:0007669"/>
    <property type="project" value="InterPro"/>
</dbReference>
<feature type="domain" description="Sirohaem synthase dimerisation" evidence="7">
    <location>
        <begin position="153"/>
        <end position="188"/>
    </location>
</feature>
<evidence type="ECO:0000256" key="6">
    <source>
        <dbReference type="ARBA" id="ARBA00047561"/>
    </source>
</evidence>
<keyword evidence="10" id="KW-1185">Reference proteome</keyword>
<dbReference type="OrthoDB" id="9815856at2"/>
<comment type="pathway">
    <text evidence="1">Porphyrin-containing compound metabolism; siroheme biosynthesis; sirohydrochlorin from precorrin-2: step 1/1.</text>
</comment>
<organism evidence="9 10">
    <name type="scientific">Parashewanella spongiae</name>
    <dbReference type="NCBI Taxonomy" id="342950"/>
    <lineage>
        <taxon>Bacteria</taxon>
        <taxon>Pseudomonadati</taxon>
        <taxon>Pseudomonadota</taxon>
        <taxon>Gammaproteobacteria</taxon>
        <taxon>Alteromonadales</taxon>
        <taxon>Shewanellaceae</taxon>
        <taxon>Parashewanella</taxon>
    </lineage>
</organism>
<proteinExistence type="predicted"/>
<keyword evidence="4" id="KW-0520">NAD</keyword>
<dbReference type="Gene3D" id="3.30.160.110">
    <property type="entry name" value="Siroheme synthase, domain 2"/>
    <property type="match status" value="1"/>
</dbReference>
<evidence type="ECO:0000313" key="10">
    <source>
        <dbReference type="Proteomes" id="UP000273022"/>
    </source>
</evidence>
<reference evidence="9 10" key="1">
    <citation type="submission" date="2018-09" db="EMBL/GenBank/DDBJ databases">
        <title>Phylogeny of the Shewanellaceae, and recommendation for two new genera, Pseudoshewanella and Parashewanella.</title>
        <authorList>
            <person name="Wang G."/>
        </authorList>
    </citation>
    <scope>NUCLEOTIDE SEQUENCE [LARGE SCALE GENOMIC DNA]</scope>
    <source>
        <strain evidence="9 10">KCTC 22492</strain>
    </source>
</reference>
<dbReference type="GO" id="GO:0043115">
    <property type="term" value="F:precorrin-2 dehydrogenase activity"/>
    <property type="evidence" value="ECO:0007669"/>
    <property type="project" value="UniProtKB-EC"/>
</dbReference>
<dbReference type="InterPro" id="IPR036291">
    <property type="entry name" value="NAD(P)-bd_dom_sf"/>
</dbReference>
<evidence type="ECO:0000259" key="8">
    <source>
        <dbReference type="Pfam" id="PF14824"/>
    </source>
</evidence>
<dbReference type="InterPro" id="IPR019478">
    <property type="entry name" value="Sirohaem_synthase_dimer_dom"/>
</dbReference>
<dbReference type="Pfam" id="PF14824">
    <property type="entry name" value="Sirohm_synth_M"/>
    <property type="match status" value="1"/>
</dbReference>
<dbReference type="PANTHER" id="PTHR35330:SF1">
    <property type="entry name" value="SIROHEME BIOSYNTHESIS PROTEIN MET8"/>
    <property type="match status" value="1"/>
</dbReference>
<evidence type="ECO:0000256" key="1">
    <source>
        <dbReference type="ARBA" id="ARBA00005010"/>
    </source>
</evidence>
<dbReference type="Proteomes" id="UP000273022">
    <property type="component" value="Unassembled WGS sequence"/>
</dbReference>
<dbReference type="UniPathway" id="UPA00262">
    <property type="reaction ID" value="UER00222"/>
</dbReference>
<dbReference type="SUPFAM" id="SSF51735">
    <property type="entry name" value="NAD(P)-binding Rossmann-fold domains"/>
    <property type="match status" value="1"/>
</dbReference>
<gene>
    <name evidence="9" type="ORF">D5R81_02355</name>
</gene>
<sequence>MQYFPLFVDTQRLSALVVGAGDVAARKLELLCRTEAEITVIALSACDEVLGLASQNKIKLELREVNKSDIRDIHLLYMATSDPALNHKMAEVAHQKNILANVVDAPDECSFITPAIVDRGKLQIAISSSGAAPVFVSQLRARIETWLPSSVSGLMDFVAKKRSEVQSLFKSGQSKRQFWQRFFERNGVEYTEFTANAFIETKDDVLLEKESSAQSEIILLKQTANISNLPISIIPVLQQIELVLSEKKVPFELNELIRRDAIRAQFKCAESLSLDGIIGKVLIIADSDALSKVHTKFIESFYLDE</sequence>
<comment type="caution">
    <text evidence="9">The sequence shown here is derived from an EMBL/GenBank/DDBJ whole genome shotgun (WGS) entry which is preliminary data.</text>
</comment>
<evidence type="ECO:0000259" key="7">
    <source>
        <dbReference type="Pfam" id="PF10414"/>
    </source>
</evidence>
<dbReference type="Pfam" id="PF10414">
    <property type="entry name" value="CysG_dimeriser"/>
    <property type="match status" value="1"/>
</dbReference>
<dbReference type="Pfam" id="PF13241">
    <property type="entry name" value="NAD_binding_7"/>
    <property type="match status" value="1"/>
</dbReference>
<comment type="catalytic activity">
    <reaction evidence="6">
        <text>precorrin-2 + NAD(+) = sirohydrochlorin + NADH + 2 H(+)</text>
        <dbReference type="Rhea" id="RHEA:15613"/>
        <dbReference type="ChEBI" id="CHEBI:15378"/>
        <dbReference type="ChEBI" id="CHEBI:57540"/>
        <dbReference type="ChEBI" id="CHEBI:57945"/>
        <dbReference type="ChEBI" id="CHEBI:58351"/>
        <dbReference type="ChEBI" id="CHEBI:58827"/>
        <dbReference type="EC" id="1.3.1.76"/>
    </reaction>
</comment>
<evidence type="ECO:0000256" key="5">
    <source>
        <dbReference type="ARBA" id="ARBA00023244"/>
    </source>
</evidence>
<evidence type="ECO:0000313" key="9">
    <source>
        <dbReference type="EMBL" id="RJY19108.1"/>
    </source>
</evidence>
<keyword evidence="5" id="KW-0627">Porphyrin biosynthesis</keyword>
<evidence type="ECO:0000256" key="2">
    <source>
        <dbReference type="ARBA" id="ARBA00012400"/>
    </source>
</evidence>
<protein>
    <recommendedName>
        <fullName evidence="2">precorrin-2 dehydrogenase</fullName>
        <ecNumber evidence="2">1.3.1.76</ecNumber>
    </recommendedName>
</protein>
<dbReference type="SUPFAM" id="SSF75615">
    <property type="entry name" value="Siroheme synthase middle domains-like"/>
    <property type="match status" value="1"/>
</dbReference>
<dbReference type="AlphaFoldDB" id="A0A3A6U4L4"/>
<feature type="domain" description="Siroheme synthase central" evidence="8">
    <location>
        <begin position="119"/>
        <end position="144"/>
    </location>
</feature>
<dbReference type="EC" id="1.3.1.76" evidence="2"/>
<dbReference type="PANTHER" id="PTHR35330">
    <property type="entry name" value="SIROHEME BIOSYNTHESIS PROTEIN MET8"/>
    <property type="match status" value="1"/>
</dbReference>
<dbReference type="InterPro" id="IPR028281">
    <property type="entry name" value="Sirohaem_synthase_central"/>
</dbReference>